<organism evidence="8 9">
    <name type="scientific">Nicotiana tabacum</name>
    <name type="common">Common tobacco</name>
    <dbReference type="NCBI Taxonomy" id="4097"/>
    <lineage>
        <taxon>Eukaryota</taxon>
        <taxon>Viridiplantae</taxon>
        <taxon>Streptophyta</taxon>
        <taxon>Embryophyta</taxon>
        <taxon>Tracheophyta</taxon>
        <taxon>Spermatophyta</taxon>
        <taxon>Magnoliopsida</taxon>
        <taxon>eudicotyledons</taxon>
        <taxon>Gunneridae</taxon>
        <taxon>Pentapetalae</taxon>
        <taxon>asterids</taxon>
        <taxon>lamiids</taxon>
        <taxon>Solanales</taxon>
        <taxon>Solanaceae</taxon>
        <taxon>Nicotianoideae</taxon>
        <taxon>Nicotianeae</taxon>
        <taxon>Nicotiana</taxon>
    </lineage>
</organism>
<proteinExistence type="predicted"/>
<name>A0A1S4ACV9_TOBAC</name>
<dbReference type="Pfam" id="PF00806">
    <property type="entry name" value="PUF"/>
    <property type="match status" value="8"/>
</dbReference>
<dbReference type="SMR" id="A0A1S4ACV9"/>
<keyword evidence="1" id="KW-0677">Repeat</keyword>
<evidence type="ECO:0000256" key="5">
    <source>
        <dbReference type="PROSITE-ProRule" id="PRU00317"/>
    </source>
</evidence>
<evidence type="ECO:0000256" key="4">
    <source>
        <dbReference type="ARBA" id="ARBA00058490"/>
    </source>
</evidence>
<evidence type="ECO:0000256" key="2">
    <source>
        <dbReference type="ARBA" id="ARBA00022845"/>
    </source>
</evidence>
<evidence type="ECO:0000313" key="8">
    <source>
        <dbReference type="Proteomes" id="UP000790787"/>
    </source>
</evidence>
<dbReference type="Gene3D" id="1.25.10.10">
    <property type="entry name" value="Leucine-rich Repeat Variant"/>
    <property type="match status" value="1"/>
</dbReference>
<dbReference type="OMA" id="IERCENY"/>
<dbReference type="InterPro" id="IPR001313">
    <property type="entry name" value="Pumilio_RNA-bd_rpt"/>
</dbReference>
<dbReference type="PROSITE" id="PS50303">
    <property type="entry name" value="PUM_HD"/>
    <property type="match status" value="1"/>
</dbReference>
<keyword evidence="3" id="KW-0694">RNA-binding</keyword>
<dbReference type="OrthoDB" id="668540at2759"/>
<dbReference type="CDD" id="cd07920">
    <property type="entry name" value="Pumilio"/>
    <property type="match status" value="1"/>
</dbReference>
<dbReference type="InterPro" id="IPR011989">
    <property type="entry name" value="ARM-like"/>
</dbReference>
<reference evidence="8" key="1">
    <citation type="journal article" date="2014" name="Nat. Commun.">
        <title>The tobacco genome sequence and its comparison with those of tomato and potato.</title>
        <authorList>
            <person name="Sierro N."/>
            <person name="Battey J.N."/>
            <person name="Ouadi S."/>
            <person name="Bakaher N."/>
            <person name="Bovet L."/>
            <person name="Willig A."/>
            <person name="Goepfert S."/>
            <person name="Peitsch M.C."/>
            <person name="Ivanov N.V."/>
        </authorList>
    </citation>
    <scope>NUCLEOTIDE SEQUENCE [LARGE SCALE GENOMIC DNA]</scope>
</reference>
<feature type="repeat" description="Pumilio" evidence="5">
    <location>
        <begin position="386"/>
        <end position="421"/>
    </location>
</feature>
<dbReference type="InterPro" id="IPR033133">
    <property type="entry name" value="PUM-HD"/>
</dbReference>
<dbReference type="KEGG" id="nta:107796153"/>
<dbReference type="PANTHER" id="PTHR12537:SF63">
    <property type="entry name" value="PUMILIO HOMOLOG 15"/>
    <property type="match status" value="1"/>
</dbReference>
<keyword evidence="2" id="KW-0810">Translation regulation</keyword>
<dbReference type="SUPFAM" id="SSF48371">
    <property type="entry name" value="ARM repeat"/>
    <property type="match status" value="1"/>
</dbReference>
<dbReference type="GeneID" id="107796153"/>
<keyword evidence="8" id="KW-1185">Reference proteome</keyword>
<dbReference type="GO" id="GO:0006417">
    <property type="term" value="P:regulation of translation"/>
    <property type="evidence" value="ECO:0007669"/>
    <property type="project" value="UniProtKB-KW"/>
</dbReference>
<dbReference type="InterPro" id="IPR016024">
    <property type="entry name" value="ARM-type_fold"/>
</dbReference>
<feature type="repeat" description="Pumilio" evidence="5">
    <location>
        <begin position="350"/>
        <end position="385"/>
    </location>
</feature>
<evidence type="ECO:0000313" key="9">
    <source>
        <dbReference type="RefSeq" id="XP_016474378.1"/>
    </source>
</evidence>
<dbReference type="RefSeq" id="XP_016474378.1">
    <property type="nucleotide sequence ID" value="XM_016618892.2"/>
</dbReference>
<feature type="repeat" description="Pumilio" evidence="5">
    <location>
        <begin position="202"/>
        <end position="237"/>
    </location>
</feature>
<dbReference type="STRING" id="4097.A0A1S4ACV9"/>
<feature type="domain" description="PUM-HD" evidence="7">
    <location>
        <begin position="178"/>
        <end position="521"/>
    </location>
</feature>
<dbReference type="GO" id="GO:0010608">
    <property type="term" value="P:post-transcriptional regulation of gene expression"/>
    <property type="evidence" value="ECO:0000318"/>
    <property type="project" value="GO_Central"/>
</dbReference>
<feature type="region of interest" description="Disordered" evidence="6">
    <location>
        <begin position="1"/>
        <end position="35"/>
    </location>
</feature>
<dbReference type="RefSeq" id="XP_016474378.1">
    <property type="nucleotide sequence ID" value="XM_016618892.1"/>
</dbReference>
<protein>
    <submittedName>
        <fullName evidence="9">Pumilio homolog 12-like</fullName>
    </submittedName>
    <submittedName>
        <fullName evidence="9">Pumilio homolog 15-like</fullName>
    </submittedName>
</protein>
<dbReference type="PANTHER" id="PTHR12537">
    <property type="entry name" value="RNA BINDING PROTEIN PUMILIO-RELATED"/>
    <property type="match status" value="1"/>
</dbReference>
<dbReference type="GO" id="GO:0003729">
    <property type="term" value="F:mRNA binding"/>
    <property type="evidence" value="ECO:0000318"/>
    <property type="project" value="GO_Central"/>
</dbReference>
<feature type="repeat" description="Pumilio" evidence="5">
    <location>
        <begin position="274"/>
        <end position="313"/>
    </location>
</feature>
<sequence length="534" mass="59468">MDQWGRRSLYFPASQPQSEETPENNADHPPCLNGYPELTPTNVLPLASAFAGISLTGDQTRTPSFGIPPPAGSSIADFLDPTVDYLMGFSSNAELQQGLIRAHQNNGAHQNLNVGPDIRADILRRMHPWYPQLYSDECWRWNYDVANYNGLHSKEPIPQFPILPCLNQNSSIISNGVSYNYNCTVVPSNLKNNQSVLLGDNDLRGKVVALAKDQQGSKILQAKLEKGNKEEIEVVLSEVIDCVTDLLKNQSGSYVIQKLFVVCNEEQRTTIIQAITRTNLQFVNICFSQHGARAMQKLLENLSTPQQTSLIISALTPVAVALANDQSGHHVLQYCVKTFSIEYTRHLLSEIANNCFTIATQKSGCCVLQSCVEFSHGELRDRLITEILTNAVHLSEDQYGNYVVQHLVGLKLPRVTETLLERLQGSFVTLSCNKYASNVVEKIILESGEVHSTKIIAELLRSPSASMLLVDPYGNFVIQTALQVSKGHIFNALCKLIYMNSASMQSNIYGKKILDRLCSKKEPLHCTRLYKRQV</sequence>
<dbReference type="GO" id="GO:0005737">
    <property type="term" value="C:cytoplasm"/>
    <property type="evidence" value="ECO:0000318"/>
    <property type="project" value="GO_Central"/>
</dbReference>
<feature type="repeat" description="Pumilio" evidence="5">
    <location>
        <begin position="314"/>
        <end position="349"/>
    </location>
</feature>
<feature type="repeat" description="Pumilio" evidence="5">
    <location>
        <begin position="422"/>
        <end position="457"/>
    </location>
</feature>
<feature type="repeat" description="Pumilio" evidence="5">
    <location>
        <begin position="238"/>
        <end position="273"/>
    </location>
</feature>
<accession>A0A1S4ACV9</accession>
<evidence type="ECO:0000259" key="7">
    <source>
        <dbReference type="PROSITE" id="PS50303"/>
    </source>
</evidence>
<dbReference type="AlphaFoldDB" id="A0A1S4ACV9"/>
<dbReference type="FunFam" id="1.25.10.10:FF:000237">
    <property type="entry name" value="Pumilio homolog 9"/>
    <property type="match status" value="1"/>
</dbReference>
<dbReference type="Proteomes" id="UP000790787">
    <property type="component" value="Chromosome 16"/>
</dbReference>
<evidence type="ECO:0000256" key="1">
    <source>
        <dbReference type="ARBA" id="ARBA00022737"/>
    </source>
</evidence>
<reference evidence="9" key="2">
    <citation type="submission" date="2025-08" db="UniProtKB">
        <authorList>
            <consortium name="RefSeq"/>
        </authorList>
    </citation>
    <scope>IDENTIFICATION</scope>
    <source>
        <tissue evidence="9">Leaf</tissue>
    </source>
</reference>
<comment type="function">
    <text evidence="4">Sequence-specific RNA-binding protein that regulates translation and mRNA stability by binding the 3'-UTR of target mRNAs.</text>
</comment>
<dbReference type="SMART" id="SM00025">
    <property type="entry name" value="Pumilio"/>
    <property type="match status" value="8"/>
</dbReference>
<gene>
    <name evidence="9" type="primary">LOC107796153</name>
</gene>
<evidence type="ECO:0000256" key="3">
    <source>
        <dbReference type="ARBA" id="ARBA00022884"/>
    </source>
</evidence>
<dbReference type="PaxDb" id="4097-A0A1S4ACV9"/>
<dbReference type="InterPro" id="IPR033712">
    <property type="entry name" value="Pumilio_RNA-bd"/>
</dbReference>
<dbReference type="PROSITE" id="PS50302">
    <property type="entry name" value="PUM"/>
    <property type="match status" value="7"/>
</dbReference>
<evidence type="ECO:0000256" key="6">
    <source>
        <dbReference type="SAM" id="MobiDB-lite"/>
    </source>
</evidence>